<gene>
    <name evidence="3" type="primary">SSCI34920.1</name>
    <name evidence="2" type="ORF">SPSC_03730</name>
</gene>
<evidence type="ECO:0000313" key="2">
    <source>
        <dbReference type="EMBL" id="CDR88144.1"/>
    </source>
</evidence>
<dbReference type="GO" id="GO:0004174">
    <property type="term" value="F:electron-transferring-flavoprotein dehydrogenase activity"/>
    <property type="evidence" value="ECO:0007669"/>
    <property type="project" value="TreeGrafter"/>
</dbReference>
<dbReference type="OrthoDB" id="202203at2759"/>
<dbReference type="AlphaFoldDB" id="A0A0F7RXN9"/>
<reference evidence="4" key="1">
    <citation type="submission" date="2014-06" db="EMBL/GenBank/DDBJ databases">
        <authorList>
            <person name="Berkman P.J."/>
        </authorList>
    </citation>
    <scope>NUCLEOTIDE SEQUENCE [LARGE SCALE GENOMIC DNA]</scope>
</reference>
<evidence type="ECO:0000313" key="4">
    <source>
        <dbReference type="Proteomes" id="UP000242770"/>
    </source>
</evidence>
<reference evidence="2" key="2">
    <citation type="submission" date="2014-06" db="EMBL/GenBank/DDBJ databases">
        <authorList>
            <person name="Ju J."/>
            <person name="Zhang J."/>
        </authorList>
    </citation>
    <scope>NUCLEOTIDE SEQUENCE</scope>
    <source>
        <strain evidence="2">SscI8</strain>
    </source>
</reference>
<dbReference type="SUPFAM" id="SSF51905">
    <property type="entry name" value="FAD/NAD(P)-binding domain"/>
    <property type="match status" value="1"/>
</dbReference>
<dbReference type="EMBL" id="CCFA01001941">
    <property type="protein sequence ID" value="CDS00068.1"/>
    <property type="molecule type" value="Genomic_DNA"/>
</dbReference>
<name>A0A0F7RXN9_9BASI</name>
<dbReference type="GO" id="GO:0005737">
    <property type="term" value="C:cytoplasm"/>
    <property type="evidence" value="ECO:0007669"/>
    <property type="project" value="TreeGrafter"/>
</dbReference>
<accession>A0A0F7RXN9</accession>
<dbReference type="InterPro" id="IPR023753">
    <property type="entry name" value="FAD/NAD-binding_dom"/>
</dbReference>
<sequence>MIPTSGAKKTIAVLGASYAGHRAIQLLVASLPEDWRVVVLERNTHANHLYAFPRMSVVRGHEQKVFIPYTNMFKPALALRDQHLLLHANVLQLDQENRRVSYELIDDKAAGVQWLQWDYLVYALGSHLPDPINVWSGSGSGSEQVGRQHDGSKVLGVKWLSDAQDRIEQAKSIVIVGGGALGVQLATDIAVTYGSSKRVTLTHSRQQLLPRFDPWMHDKAAARLSELGVELVLGSRVDLSSLSSDKKSFKLVDGRQLKGDLTLFCLGQTPNTLLLGKSSLSESGMARVEPTLQLSDNPRIFVIGDAADAFGAINAGHTAWDQAEVAANNILALINSKPDQPAELQEYKPTPPAIKVSLGIDRAIRQTMTGELIEVDSGSIDLNSTTMWTRRGLGTDDLWL</sequence>
<dbReference type="Gene3D" id="3.50.50.100">
    <property type="match status" value="1"/>
</dbReference>
<dbReference type="STRING" id="49012.A0A0F7RXN9"/>
<reference evidence="3" key="3">
    <citation type="submission" date="2014-06" db="EMBL/GenBank/DDBJ databases">
        <authorList>
            <person name="Berkman J.Paul."/>
        </authorList>
    </citation>
    <scope>NUCLEOTIDE SEQUENCE [LARGE SCALE GENOMIC DNA]</scope>
</reference>
<dbReference type="GO" id="GO:0050660">
    <property type="term" value="F:flavin adenine dinucleotide binding"/>
    <property type="evidence" value="ECO:0007669"/>
    <property type="project" value="TreeGrafter"/>
</dbReference>
<organism evidence="3 4">
    <name type="scientific">Sporisorium scitamineum</name>
    <dbReference type="NCBI Taxonomy" id="49012"/>
    <lineage>
        <taxon>Eukaryota</taxon>
        <taxon>Fungi</taxon>
        <taxon>Dikarya</taxon>
        <taxon>Basidiomycota</taxon>
        <taxon>Ustilaginomycotina</taxon>
        <taxon>Ustilaginomycetes</taxon>
        <taxon>Ustilaginales</taxon>
        <taxon>Ustilaginaceae</taxon>
        <taxon>Sporisorium</taxon>
    </lineage>
</organism>
<dbReference type="PRINTS" id="PR00368">
    <property type="entry name" value="FADPNR"/>
</dbReference>
<dbReference type="Pfam" id="PF07992">
    <property type="entry name" value="Pyr_redox_2"/>
    <property type="match status" value="1"/>
</dbReference>
<dbReference type="PANTHER" id="PTHR43735">
    <property type="entry name" value="APOPTOSIS-INDUCING FACTOR 1"/>
    <property type="match status" value="1"/>
</dbReference>
<dbReference type="InterPro" id="IPR036188">
    <property type="entry name" value="FAD/NAD-bd_sf"/>
</dbReference>
<protein>
    <submittedName>
        <fullName evidence="2">Related to AIF1-mitochondrial cell death effector</fullName>
    </submittedName>
</protein>
<evidence type="ECO:0000259" key="1">
    <source>
        <dbReference type="Pfam" id="PF07992"/>
    </source>
</evidence>
<keyword evidence="4" id="KW-1185">Reference proteome</keyword>
<feature type="domain" description="FAD/NAD(P)-binding" evidence="1">
    <location>
        <begin position="10"/>
        <end position="323"/>
    </location>
</feature>
<dbReference type="PANTHER" id="PTHR43735:SF2">
    <property type="entry name" value="FE-REGULATED PROTEIN 8"/>
    <property type="match status" value="1"/>
</dbReference>
<proteinExistence type="predicted"/>
<evidence type="ECO:0000313" key="3">
    <source>
        <dbReference type="EMBL" id="CDS00068.1"/>
    </source>
</evidence>
<dbReference type="EMBL" id="LK056669">
    <property type="protein sequence ID" value="CDR88144.1"/>
    <property type="molecule type" value="Genomic_DNA"/>
</dbReference>
<dbReference type="Proteomes" id="UP000242770">
    <property type="component" value="Unassembled WGS sequence"/>
</dbReference>